<proteinExistence type="predicted"/>
<evidence type="ECO:0000256" key="1">
    <source>
        <dbReference type="SAM" id="MobiDB-lite"/>
    </source>
</evidence>
<evidence type="ECO:0000313" key="2">
    <source>
        <dbReference type="EMBL" id="GFO37160.1"/>
    </source>
</evidence>
<protein>
    <submittedName>
        <fullName evidence="2">Uncharacterized protein</fullName>
    </submittedName>
</protein>
<organism evidence="2 3">
    <name type="scientific">Plakobranchus ocellatus</name>
    <dbReference type="NCBI Taxonomy" id="259542"/>
    <lineage>
        <taxon>Eukaryota</taxon>
        <taxon>Metazoa</taxon>
        <taxon>Spiralia</taxon>
        <taxon>Lophotrochozoa</taxon>
        <taxon>Mollusca</taxon>
        <taxon>Gastropoda</taxon>
        <taxon>Heterobranchia</taxon>
        <taxon>Euthyneura</taxon>
        <taxon>Panpulmonata</taxon>
        <taxon>Sacoglossa</taxon>
        <taxon>Placobranchoidea</taxon>
        <taxon>Plakobranchidae</taxon>
        <taxon>Plakobranchus</taxon>
    </lineage>
</organism>
<feature type="region of interest" description="Disordered" evidence="1">
    <location>
        <begin position="46"/>
        <end position="115"/>
    </location>
</feature>
<dbReference type="AlphaFoldDB" id="A0AAV4CZC8"/>
<sequence>MYYCKAKLILLLKSIVEEYKCGKAKPVITLEYHSGEIHEAPANYRQKMEIPPGSSSSIRAPTNERGYWSRSERKERTRIRANKEVVKNTRQTEKRHVYRRDHTRRGLLVNSKSNS</sequence>
<gene>
    <name evidence="2" type="ORF">PoB_006366500</name>
</gene>
<reference evidence="2 3" key="1">
    <citation type="journal article" date="2021" name="Elife">
        <title>Chloroplast acquisition without the gene transfer in kleptoplastic sea slugs, Plakobranchus ocellatus.</title>
        <authorList>
            <person name="Maeda T."/>
            <person name="Takahashi S."/>
            <person name="Yoshida T."/>
            <person name="Shimamura S."/>
            <person name="Takaki Y."/>
            <person name="Nagai Y."/>
            <person name="Toyoda A."/>
            <person name="Suzuki Y."/>
            <person name="Arimoto A."/>
            <person name="Ishii H."/>
            <person name="Satoh N."/>
            <person name="Nishiyama T."/>
            <person name="Hasebe M."/>
            <person name="Maruyama T."/>
            <person name="Minagawa J."/>
            <person name="Obokata J."/>
            <person name="Shigenobu S."/>
        </authorList>
    </citation>
    <scope>NUCLEOTIDE SEQUENCE [LARGE SCALE GENOMIC DNA]</scope>
</reference>
<name>A0AAV4CZC8_9GAST</name>
<accession>A0AAV4CZC8</accession>
<comment type="caution">
    <text evidence="2">The sequence shown here is derived from an EMBL/GenBank/DDBJ whole genome shotgun (WGS) entry which is preliminary data.</text>
</comment>
<dbReference type="Proteomes" id="UP000735302">
    <property type="component" value="Unassembled WGS sequence"/>
</dbReference>
<feature type="compositionally biased region" description="Basic residues" evidence="1">
    <location>
        <begin position="96"/>
        <end position="105"/>
    </location>
</feature>
<evidence type="ECO:0000313" key="3">
    <source>
        <dbReference type="Proteomes" id="UP000735302"/>
    </source>
</evidence>
<dbReference type="EMBL" id="BLXT01007177">
    <property type="protein sequence ID" value="GFO37160.1"/>
    <property type="molecule type" value="Genomic_DNA"/>
</dbReference>
<feature type="compositionally biased region" description="Basic and acidic residues" evidence="1">
    <location>
        <begin position="81"/>
        <end position="95"/>
    </location>
</feature>
<keyword evidence="3" id="KW-1185">Reference proteome</keyword>